<gene>
    <name evidence="1" type="ORF">GA0070606_0403</name>
</gene>
<name>A0A1C6TSF6_9ACTN</name>
<dbReference type="Proteomes" id="UP000199001">
    <property type="component" value="Unassembled WGS sequence"/>
</dbReference>
<reference evidence="2" key="1">
    <citation type="submission" date="2016-06" db="EMBL/GenBank/DDBJ databases">
        <authorList>
            <person name="Varghese N."/>
            <person name="Submissions Spin"/>
        </authorList>
    </citation>
    <scope>NUCLEOTIDE SEQUENCE [LARGE SCALE GENOMIC DNA]</scope>
    <source>
        <strain evidence="2">DSM 43903</strain>
    </source>
</reference>
<organism evidence="1 2">
    <name type="scientific">Micromonospora citrea</name>
    <dbReference type="NCBI Taxonomy" id="47855"/>
    <lineage>
        <taxon>Bacteria</taxon>
        <taxon>Bacillati</taxon>
        <taxon>Actinomycetota</taxon>
        <taxon>Actinomycetes</taxon>
        <taxon>Micromonosporales</taxon>
        <taxon>Micromonosporaceae</taxon>
        <taxon>Micromonospora</taxon>
    </lineage>
</organism>
<sequence>MTAFLYHFHGLGPYDFSTMSPDDLAPLQQLAADRDVEIVPTIYLRREKLPALRALVERYGVLSAEGALPNIAGFAIEGPLLGPDGGIPRKGKWHPTADEWRQLADLGPHGLRYVVMAPDGAALDEPLDDGMTFADLLDRCYDNEVRIAVGHFHRDDPYRSARRVGEVLDYLHSRYESSPYLVLTDHLYNDMPRTFAHAWRTEAALARKPEQLAAVIGPTWTRQNIAELLGPVPAAVLTAALDGRLMPCLNFDGRHVDLAICRRTVDFLGCDRLIALTDHTEINTMAGEALTQDTYSRLRLRDDGAVAAGSSGYELQRANMLSIGLDATQIDQLFHRNPKAAVAYRPKRQTARV</sequence>
<evidence type="ECO:0000313" key="1">
    <source>
        <dbReference type="EMBL" id="SCL44687.1"/>
    </source>
</evidence>
<proteinExistence type="predicted"/>
<dbReference type="OrthoDB" id="2516244at2"/>
<dbReference type="AlphaFoldDB" id="A0A1C6TSF6"/>
<accession>A0A1C6TSF6</accession>
<evidence type="ECO:0008006" key="3">
    <source>
        <dbReference type="Google" id="ProtNLM"/>
    </source>
</evidence>
<dbReference type="SUPFAM" id="SSF51556">
    <property type="entry name" value="Metallo-dependent hydrolases"/>
    <property type="match status" value="1"/>
</dbReference>
<keyword evidence="2" id="KW-1185">Reference proteome</keyword>
<dbReference type="Gene3D" id="3.20.20.140">
    <property type="entry name" value="Metal-dependent hydrolases"/>
    <property type="match status" value="1"/>
</dbReference>
<dbReference type="RefSeq" id="WP_091094785.1">
    <property type="nucleotide sequence ID" value="NZ_FMHZ01000002.1"/>
</dbReference>
<dbReference type="EMBL" id="FMHZ01000002">
    <property type="protein sequence ID" value="SCL44687.1"/>
    <property type="molecule type" value="Genomic_DNA"/>
</dbReference>
<dbReference type="InterPro" id="IPR032466">
    <property type="entry name" value="Metal_Hydrolase"/>
</dbReference>
<protein>
    <recommendedName>
        <fullName evidence="3">Amidohydrolase-related domain-containing protein</fullName>
    </recommendedName>
</protein>
<evidence type="ECO:0000313" key="2">
    <source>
        <dbReference type="Proteomes" id="UP000199001"/>
    </source>
</evidence>
<dbReference type="STRING" id="47855.GA0070606_0403"/>